<keyword evidence="2" id="KW-0732">Signal</keyword>
<keyword evidence="5" id="KW-1185">Reference proteome</keyword>
<feature type="domain" description="DUF7282" evidence="3">
    <location>
        <begin position="54"/>
        <end position="158"/>
    </location>
</feature>
<dbReference type="PROSITE" id="PS51257">
    <property type="entry name" value="PROKAR_LIPOPROTEIN"/>
    <property type="match status" value="1"/>
</dbReference>
<dbReference type="InterPro" id="IPR055706">
    <property type="entry name" value="Slg1/2_DUF7282"/>
</dbReference>
<protein>
    <recommendedName>
        <fullName evidence="3">DUF7282 domain-containing protein</fullName>
    </recommendedName>
</protein>
<organism evidence="4 5">
    <name type="scientific">Aquipuribacter hungaricus</name>
    <dbReference type="NCBI Taxonomy" id="545624"/>
    <lineage>
        <taxon>Bacteria</taxon>
        <taxon>Bacillati</taxon>
        <taxon>Actinomycetota</taxon>
        <taxon>Actinomycetes</taxon>
        <taxon>Micrococcales</taxon>
        <taxon>Intrasporangiaceae</taxon>
        <taxon>Aquipuribacter</taxon>
    </lineage>
</organism>
<feature type="region of interest" description="Disordered" evidence="1">
    <location>
        <begin position="26"/>
        <end position="63"/>
    </location>
</feature>
<name>A0ABV7WJZ1_9MICO</name>
<evidence type="ECO:0000256" key="2">
    <source>
        <dbReference type="SAM" id="SignalP"/>
    </source>
</evidence>
<evidence type="ECO:0000259" key="3">
    <source>
        <dbReference type="Pfam" id="PF23951"/>
    </source>
</evidence>
<comment type="caution">
    <text evidence="4">The sequence shown here is derived from an EMBL/GenBank/DDBJ whole genome shotgun (WGS) entry which is preliminary data.</text>
</comment>
<evidence type="ECO:0000256" key="1">
    <source>
        <dbReference type="SAM" id="MobiDB-lite"/>
    </source>
</evidence>
<dbReference type="Pfam" id="PF23951">
    <property type="entry name" value="DUF7282"/>
    <property type="match status" value="1"/>
</dbReference>
<feature type="compositionally biased region" description="Low complexity" evidence="1">
    <location>
        <begin position="26"/>
        <end position="57"/>
    </location>
</feature>
<gene>
    <name evidence="4" type="ORF">ACFOLH_11110</name>
</gene>
<dbReference type="EMBL" id="JBHRWW010000006">
    <property type="protein sequence ID" value="MFC3688891.1"/>
    <property type="molecule type" value="Genomic_DNA"/>
</dbReference>
<reference evidence="5" key="1">
    <citation type="journal article" date="2019" name="Int. J. Syst. Evol. Microbiol.">
        <title>The Global Catalogue of Microorganisms (GCM) 10K type strain sequencing project: providing services to taxonomists for standard genome sequencing and annotation.</title>
        <authorList>
            <consortium name="The Broad Institute Genomics Platform"/>
            <consortium name="The Broad Institute Genome Sequencing Center for Infectious Disease"/>
            <person name="Wu L."/>
            <person name="Ma J."/>
        </authorList>
    </citation>
    <scope>NUCLEOTIDE SEQUENCE [LARGE SCALE GENOMIC DNA]</scope>
    <source>
        <strain evidence="5">NCAIM B.02333</strain>
    </source>
</reference>
<evidence type="ECO:0000313" key="5">
    <source>
        <dbReference type="Proteomes" id="UP001595685"/>
    </source>
</evidence>
<dbReference type="Proteomes" id="UP001595685">
    <property type="component" value="Unassembled WGS sequence"/>
</dbReference>
<feature type="signal peptide" evidence="2">
    <location>
        <begin position="1"/>
        <end position="22"/>
    </location>
</feature>
<proteinExistence type="predicted"/>
<sequence>MTRTTTRTVALGLMLVAGLAACGTDDTGAASSPAAPSASPAPASAPAAGAVTGAVTAEDQSGDGTTLTVASVELAGAEQGWIAVHQDLDGKPGPVVGTLQVEQGSTTDLVVELDEPVLTGDYWPMLHVDDTTPGEYEFLAVEGADLPVLDGEMPVMQMLTLSVG</sequence>
<accession>A0ABV7WJZ1</accession>
<feature type="chain" id="PRO_5047499744" description="DUF7282 domain-containing protein" evidence="2">
    <location>
        <begin position="23"/>
        <end position="164"/>
    </location>
</feature>
<dbReference type="RefSeq" id="WP_340288141.1">
    <property type="nucleotide sequence ID" value="NZ_JBBEOI010000001.1"/>
</dbReference>
<evidence type="ECO:0000313" key="4">
    <source>
        <dbReference type="EMBL" id="MFC3688891.1"/>
    </source>
</evidence>